<accession>A0AAV6U7E7</accession>
<protein>
    <submittedName>
        <fullName evidence="2">Uncharacterized protein</fullName>
    </submittedName>
</protein>
<feature type="region of interest" description="Disordered" evidence="1">
    <location>
        <begin position="1"/>
        <end position="25"/>
    </location>
</feature>
<dbReference type="Proteomes" id="UP000827092">
    <property type="component" value="Unassembled WGS sequence"/>
</dbReference>
<dbReference type="EMBL" id="JAFNEN010000571">
    <property type="protein sequence ID" value="KAG8180262.1"/>
    <property type="molecule type" value="Genomic_DNA"/>
</dbReference>
<name>A0AAV6U7E7_9ARAC</name>
<dbReference type="AlphaFoldDB" id="A0AAV6U7E7"/>
<comment type="caution">
    <text evidence="2">The sequence shown here is derived from an EMBL/GenBank/DDBJ whole genome shotgun (WGS) entry which is preliminary data.</text>
</comment>
<evidence type="ECO:0000256" key="1">
    <source>
        <dbReference type="SAM" id="MobiDB-lite"/>
    </source>
</evidence>
<sequence length="126" mass="14252">MKATAPLLPSKLSPDGTRKPLSNFGRESKCDRLAICERPPKKGIRQNLKISPPAISKAHVTRLKNHRGKSRRKIRKNGRRGYLQECPFICGVLEISLMENSRGHLHLLDPGIPKKVPFPIPEMRPF</sequence>
<gene>
    <name evidence="2" type="ORF">JTE90_019543</name>
</gene>
<evidence type="ECO:0000313" key="3">
    <source>
        <dbReference type="Proteomes" id="UP000827092"/>
    </source>
</evidence>
<reference evidence="2 3" key="1">
    <citation type="journal article" date="2022" name="Nat. Ecol. Evol.">
        <title>A masculinizing supergene underlies an exaggerated male reproductive morph in a spider.</title>
        <authorList>
            <person name="Hendrickx F."/>
            <person name="De Corte Z."/>
            <person name="Sonet G."/>
            <person name="Van Belleghem S.M."/>
            <person name="Kostlbacher S."/>
            <person name="Vangestel C."/>
        </authorList>
    </citation>
    <scope>NUCLEOTIDE SEQUENCE [LARGE SCALE GENOMIC DNA]</scope>
    <source>
        <strain evidence="2">W744_W776</strain>
    </source>
</reference>
<proteinExistence type="predicted"/>
<keyword evidence="3" id="KW-1185">Reference proteome</keyword>
<evidence type="ECO:0000313" key="2">
    <source>
        <dbReference type="EMBL" id="KAG8180262.1"/>
    </source>
</evidence>
<organism evidence="2 3">
    <name type="scientific">Oedothorax gibbosus</name>
    <dbReference type="NCBI Taxonomy" id="931172"/>
    <lineage>
        <taxon>Eukaryota</taxon>
        <taxon>Metazoa</taxon>
        <taxon>Ecdysozoa</taxon>
        <taxon>Arthropoda</taxon>
        <taxon>Chelicerata</taxon>
        <taxon>Arachnida</taxon>
        <taxon>Araneae</taxon>
        <taxon>Araneomorphae</taxon>
        <taxon>Entelegynae</taxon>
        <taxon>Araneoidea</taxon>
        <taxon>Linyphiidae</taxon>
        <taxon>Erigoninae</taxon>
        <taxon>Oedothorax</taxon>
    </lineage>
</organism>